<reference evidence="2 3" key="1">
    <citation type="submission" date="2019-09" db="EMBL/GenBank/DDBJ databases">
        <authorList>
            <person name="Park J.-S."/>
            <person name="Choi H.-J."/>
        </authorList>
    </citation>
    <scope>NUCLEOTIDE SEQUENCE [LARGE SCALE GENOMIC DNA]</scope>
    <source>
        <strain evidence="2 3">176SS1-4</strain>
    </source>
</reference>
<name>A0A5J5GMC3_9RHOB</name>
<protein>
    <submittedName>
        <fullName evidence="2">Uncharacterized protein</fullName>
    </submittedName>
</protein>
<keyword evidence="1" id="KW-0732">Signal</keyword>
<feature type="signal peptide" evidence="1">
    <location>
        <begin position="1"/>
        <end position="20"/>
    </location>
</feature>
<feature type="chain" id="PRO_5023934822" evidence="1">
    <location>
        <begin position="21"/>
        <end position="355"/>
    </location>
</feature>
<evidence type="ECO:0000256" key="1">
    <source>
        <dbReference type="SAM" id="SignalP"/>
    </source>
</evidence>
<dbReference type="InterPro" id="IPR036280">
    <property type="entry name" value="Multihaem_cyt_sf"/>
</dbReference>
<comment type="caution">
    <text evidence="2">The sequence shown here is derived from an EMBL/GenBank/DDBJ whole genome shotgun (WGS) entry which is preliminary data.</text>
</comment>
<dbReference type="Gene3D" id="1.10.1130.10">
    <property type="entry name" value="Flavocytochrome C3, Chain A"/>
    <property type="match status" value="1"/>
</dbReference>
<organism evidence="2 3">
    <name type="scientific">Histidinibacterium aquaticum</name>
    <dbReference type="NCBI Taxonomy" id="2613962"/>
    <lineage>
        <taxon>Bacteria</taxon>
        <taxon>Pseudomonadati</taxon>
        <taxon>Pseudomonadota</taxon>
        <taxon>Alphaproteobacteria</taxon>
        <taxon>Rhodobacterales</taxon>
        <taxon>Paracoccaceae</taxon>
        <taxon>Histidinibacterium</taxon>
    </lineage>
</organism>
<dbReference type="Proteomes" id="UP000326554">
    <property type="component" value="Unassembled WGS sequence"/>
</dbReference>
<evidence type="ECO:0000313" key="3">
    <source>
        <dbReference type="Proteomes" id="UP000326554"/>
    </source>
</evidence>
<gene>
    <name evidence="2" type="ORF">F3S47_09210</name>
</gene>
<keyword evidence="3" id="KW-1185">Reference proteome</keyword>
<sequence length="355" mass="37233">MIRTGAAFTLLAILASPGAAQTDAEQIVQDWVRSAHADAAAEAFAHWNGEGEIPAECAVCHSGAGFRDFHGLDGSAAGSVDASIEPGGVVDCDTCHTPGVEGISQITFPSGISVPPLANSATCMTCHQGRSSGPALVERFGDLDPDAPSAELAFQNPHYAAAAATNFGTEVKGLYEYMGREYVGRFDHVDGADTCIACHDPHTLEIAAESCATCHEGSEPRDIRLSVDARDYDGDGDTSEGIAAEIASLREMLEAEIMAYAEGVAGAPIGYADAYPYFFTDTNADGTIGDDEAVFPNAYGAWTPRLLAAAYNFQFVTKDPGGYAHNPHYTLQALHDSIVDLATASGRPVPEIARP</sequence>
<proteinExistence type="predicted"/>
<dbReference type="RefSeq" id="WP_150444942.1">
    <property type="nucleotide sequence ID" value="NZ_VYQE01000002.1"/>
</dbReference>
<dbReference type="EMBL" id="VYQE01000002">
    <property type="protein sequence ID" value="KAA9009409.1"/>
    <property type="molecule type" value="Genomic_DNA"/>
</dbReference>
<dbReference type="AlphaFoldDB" id="A0A5J5GMC3"/>
<accession>A0A5J5GMC3</accession>
<dbReference type="SUPFAM" id="SSF48695">
    <property type="entry name" value="Multiheme cytochromes"/>
    <property type="match status" value="1"/>
</dbReference>
<evidence type="ECO:0000313" key="2">
    <source>
        <dbReference type="EMBL" id="KAA9009409.1"/>
    </source>
</evidence>